<protein>
    <submittedName>
        <fullName evidence="1">Uncharacterized protein</fullName>
    </submittedName>
</protein>
<dbReference type="AlphaFoldDB" id="A0A9D3Y1L6"/>
<name>A0A9D3Y1L6_DREPO</name>
<evidence type="ECO:0000313" key="1">
    <source>
        <dbReference type="EMBL" id="KAH3692262.1"/>
    </source>
</evidence>
<evidence type="ECO:0000313" key="2">
    <source>
        <dbReference type="Proteomes" id="UP000828390"/>
    </source>
</evidence>
<proteinExistence type="predicted"/>
<accession>A0A9D3Y1L6</accession>
<keyword evidence="2" id="KW-1185">Reference proteome</keyword>
<reference evidence="1" key="2">
    <citation type="submission" date="2020-11" db="EMBL/GenBank/DDBJ databases">
        <authorList>
            <person name="McCartney M.A."/>
            <person name="Auch B."/>
            <person name="Kono T."/>
            <person name="Mallez S."/>
            <person name="Becker A."/>
            <person name="Gohl D.M."/>
            <person name="Silverstein K.A.T."/>
            <person name="Koren S."/>
            <person name="Bechman K.B."/>
            <person name="Herman A."/>
            <person name="Abrahante J.E."/>
            <person name="Garbe J."/>
        </authorList>
    </citation>
    <scope>NUCLEOTIDE SEQUENCE</scope>
    <source>
        <strain evidence="1">Duluth1</strain>
        <tissue evidence="1">Whole animal</tissue>
    </source>
</reference>
<organism evidence="1 2">
    <name type="scientific">Dreissena polymorpha</name>
    <name type="common">Zebra mussel</name>
    <name type="synonym">Mytilus polymorpha</name>
    <dbReference type="NCBI Taxonomy" id="45954"/>
    <lineage>
        <taxon>Eukaryota</taxon>
        <taxon>Metazoa</taxon>
        <taxon>Spiralia</taxon>
        <taxon>Lophotrochozoa</taxon>
        <taxon>Mollusca</taxon>
        <taxon>Bivalvia</taxon>
        <taxon>Autobranchia</taxon>
        <taxon>Heteroconchia</taxon>
        <taxon>Euheterodonta</taxon>
        <taxon>Imparidentia</taxon>
        <taxon>Neoheterodontei</taxon>
        <taxon>Myida</taxon>
        <taxon>Dreissenoidea</taxon>
        <taxon>Dreissenidae</taxon>
        <taxon>Dreissena</taxon>
    </lineage>
</organism>
<sequence length="66" mass="7067">MSCENGSSAICSKCSCRPACTSVNSGMEQHCPLIIPVYTLCDFIADSLADQSAGMRRLVWSYTGSI</sequence>
<dbReference type="EMBL" id="JAIWYP010000024">
    <property type="protein sequence ID" value="KAH3692262.1"/>
    <property type="molecule type" value="Genomic_DNA"/>
</dbReference>
<gene>
    <name evidence="1" type="ORF">DPMN_191618</name>
</gene>
<comment type="caution">
    <text evidence="1">The sequence shown here is derived from an EMBL/GenBank/DDBJ whole genome shotgun (WGS) entry which is preliminary data.</text>
</comment>
<reference evidence="1" key="1">
    <citation type="journal article" date="2019" name="bioRxiv">
        <title>The Genome of the Zebra Mussel, Dreissena polymorpha: A Resource for Invasive Species Research.</title>
        <authorList>
            <person name="McCartney M.A."/>
            <person name="Auch B."/>
            <person name="Kono T."/>
            <person name="Mallez S."/>
            <person name="Zhang Y."/>
            <person name="Obille A."/>
            <person name="Becker A."/>
            <person name="Abrahante J.E."/>
            <person name="Garbe J."/>
            <person name="Badalamenti J.P."/>
            <person name="Herman A."/>
            <person name="Mangelson H."/>
            <person name="Liachko I."/>
            <person name="Sullivan S."/>
            <person name="Sone E.D."/>
            <person name="Koren S."/>
            <person name="Silverstein K.A.T."/>
            <person name="Beckman K.B."/>
            <person name="Gohl D.M."/>
        </authorList>
    </citation>
    <scope>NUCLEOTIDE SEQUENCE</scope>
    <source>
        <strain evidence="1">Duluth1</strain>
        <tissue evidence="1">Whole animal</tissue>
    </source>
</reference>
<dbReference type="Proteomes" id="UP000828390">
    <property type="component" value="Unassembled WGS sequence"/>
</dbReference>